<dbReference type="EMBL" id="VSSQ01085776">
    <property type="protein sequence ID" value="MPN33330.1"/>
    <property type="molecule type" value="Genomic_DNA"/>
</dbReference>
<name>A0A645H3Q0_9ZZZZ</name>
<sequence>MEETLKIGMDMSDRYRFFTNIAFKNGYDCRSVIESAMQAQASQDLAEITARIKSGVDRQTALKPFLNDAHFEKWLSDFEEALYKAGNK</sequence>
<organism evidence="1">
    <name type="scientific">bioreactor metagenome</name>
    <dbReference type="NCBI Taxonomy" id="1076179"/>
    <lineage>
        <taxon>unclassified sequences</taxon>
        <taxon>metagenomes</taxon>
        <taxon>ecological metagenomes</taxon>
    </lineage>
</organism>
<dbReference type="AlphaFoldDB" id="A0A645H3Q0"/>
<gene>
    <name evidence="1" type="ORF">SDC9_180815</name>
</gene>
<proteinExistence type="predicted"/>
<evidence type="ECO:0000313" key="1">
    <source>
        <dbReference type="EMBL" id="MPN33330.1"/>
    </source>
</evidence>
<reference evidence="1" key="1">
    <citation type="submission" date="2019-08" db="EMBL/GenBank/DDBJ databases">
        <authorList>
            <person name="Kucharzyk K."/>
            <person name="Murdoch R.W."/>
            <person name="Higgins S."/>
            <person name="Loffler F."/>
        </authorList>
    </citation>
    <scope>NUCLEOTIDE SEQUENCE</scope>
</reference>
<accession>A0A645H3Q0</accession>
<protein>
    <submittedName>
        <fullName evidence="1">Uncharacterized protein</fullName>
    </submittedName>
</protein>
<comment type="caution">
    <text evidence="1">The sequence shown here is derived from an EMBL/GenBank/DDBJ whole genome shotgun (WGS) entry which is preliminary data.</text>
</comment>